<comment type="caution">
    <text evidence="1">The sequence shown here is derived from an EMBL/GenBank/DDBJ whole genome shotgun (WGS) entry which is preliminary data.</text>
</comment>
<gene>
    <name evidence="1" type="ORF">NM688_g5831</name>
</gene>
<accession>A0ACC1SPH3</accession>
<dbReference type="EMBL" id="JANHOG010001116">
    <property type="protein sequence ID" value="KAJ3543694.1"/>
    <property type="molecule type" value="Genomic_DNA"/>
</dbReference>
<evidence type="ECO:0000313" key="1">
    <source>
        <dbReference type="EMBL" id="KAJ3543694.1"/>
    </source>
</evidence>
<organism evidence="1 2">
    <name type="scientific">Phlebia brevispora</name>
    <dbReference type="NCBI Taxonomy" id="194682"/>
    <lineage>
        <taxon>Eukaryota</taxon>
        <taxon>Fungi</taxon>
        <taxon>Dikarya</taxon>
        <taxon>Basidiomycota</taxon>
        <taxon>Agaricomycotina</taxon>
        <taxon>Agaricomycetes</taxon>
        <taxon>Polyporales</taxon>
        <taxon>Meruliaceae</taxon>
        <taxon>Phlebia</taxon>
    </lineage>
</organism>
<protein>
    <submittedName>
        <fullName evidence="1">Uncharacterized protein</fullName>
    </submittedName>
</protein>
<proteinExistence type="predicted"/>
<evidence type="ECO:0000313" key="2">
    <source>
        <dbReference type="Proteomes" id="UP001148662"/>
    </source>
</evidence>
<keyword evidence="2" id="KW-1185">Reference proteome</keyword>
<dbReference type="Proteomes" id="UP001148662">
    <property type="component" value="Unassembled WGS sequence"/>
</dbReference>
<reference evidence="1" key="1">
    <citation type="submission" date="2022-07" db="EMBL/GenBank/DDBJ databases">
        <title>Genome Sequence of Phlebia brevispora.</title>
        <authorList>
            <person name="Buettner E."/>
        </authorList>
    </citation>
    <scope>NUCLEOTIDE SEQUENCE</scope>
    <source>
        <strain evidence="1">MPL23</strain>
    </source>
</reference>
<sequence>MSNNEAADVYLEYLIQRTSIASLALVAYEYIITFQDEVSIFWFSKWTAGKALFLATRYLMILSLAFEVVIPTPTWKRSVQLILNEIFVQALVFCVAAFSSLRGFALCDRNIALALLVLICNMIPIIINLYIGISAEHISAPEDSIVPRCQTWPTSSPESLFMYVSISRKSLFKAADRRHSLSIFSRLGPICGDLLTIVITWIKTYRPVRQSLESGVRFPMAIILFRDGTIYFLVILILNLVILVIDVITHADLQPANITNYDLAMPLTYSLTPILICRFLLNLREMDQSRDDIYGHTSDRLQRVLDNLGEQLSRLEDGEAS</sequence>
<name>A0ACC1SPH3_9APHY</name>